<dbReference type="Proteomes" id="UP001243403">
    <property type="component" value="Unassembled WGS sequence"/>
</dbReference>
<evidence type="ECO:0000313" key="3">
    <source>
        <dbReference type="Proteomes" id="UP001243403"/>
    </source>
</evidence>
<protein>
    <submittedName>
        <fullName evidence="2">Glycosyltransferase family 2 protein</fullName>
        <ecNumber evidence="2">2.4.-.-</ecNumber>
    </submittedName>
</protein>
<feature type="domain" description="Glycosyltransferase 2-like" evidence="1">
    <location>
        <begin position="8"/>
        <end position="179"/>
    </location>
</feature>
<keyword evidence="2" id="KW-0328">Glycosyltransferase</keyword>
<organism evidence="2 3">
    <name type="scientific">Flavobacterium algoritolerans</name>
    <dbReference type="NCBI Taxonomy" id="3041254"/>
    <lineage>
        <taxon>Bacteria</taxon>
        <taxon>Pseudomonadati</taxon>
        <taxon>Bacteroidota</taxon>
        <taxon>Flavobacteriia</taxon>
        <taxon>Flavobacteriales</taxon>
        <taxon>Flavobacteriaceae</taxon>
        <taxon>Flavobacterium</taxon>
    </lineage>
</organism>
<dbReference type="CDD" id="cd00761">
    <property type="entry name" value="Glyco_tranf_GTA_type"/>
    <property type="match status" value="1"/>
</dbReference>
<dbReference type="Pfam" id="PF00535">
    <property type="entry name" value="Glycos_transf_2"/>
    <property type="match status" value="1"/>
</dbReference>
<name>A0ABT6VEG3_9FLAO</name>
<dbReference type="RefSeq" id="WP_282717942.1">
    <property type="nucleotide sequence ID" value="NZ_JASCRZ010000005.1"/>
</dbReference>
<accession>A0ABT6VEG3</accession>
<evidence type="ECO:0000313" key="2">
    <source>
        <dbReference type="EMBL" id="MDI5895579.1"/>
    </source>
</evidence>
<dbReference type="EC" id="2.4.-.-" evidence="2"/>
<dbReference type="GO" id="GO:0016757">
    <property type="term" value="F:glycosyltransferase activity"/>
    <property type="evidence" value="ECO:0007669"/>
    <property type="project" value="UniProtKB-KW"/>
</dbReference>
<dbReference type="InterPro" id="IPR050834">
    <property type="entry name" value="Glycosyltransf_2"/>
</dbReference>
<sequence>MDNHFTLSVIIPVYNCERFIQKTIASVIAQPEVTEIVVVNDGSTDKTGLLLDQLQKQIPILKIFHHQNKWNKGRSASRNLGIQKATGNFIAFLDADDYFLPNRFTNDIKFFQENDNCDGVYNAIGAHFYKEVGIVEHDRLGLYTVTEKIKSEKLFETLFSGKKGHFSIDGLTVRKSVFDTIGFFNEALDVMEDTDVFWKMALKCNLLTGIIDQPVAMRGVHDSNVFDQTDLYKKNIIPLYESLLVWCSKNKIASNTIDILLKTIWIIKHKEKNKLFQDIGYWAKLFFPHPQLFFSILSVKYFPVIRLRKELFPFLYPKTINQQ</sequence>
<keyword evidence="3" id="KW-1185">Reference proteome</keyword>
<dbReference type="PANTHER" id="PTHR43685">
    <property type="entry name" value="GLYCOSYLTRANSFERASE"/>
    <property type="match status" value="1"/>
</dbReference>
<keyword evidence="2" id="KW-0808">Transferase</keyword>
<dbReference type="EMBL" id="JASCRZ010000005">
    <property type="protein sequence ID" value="MDI5895579.1"/>
    <property type="molecule type" value="Genomic_DNA"/>
</dbReference>
<reference evidence="2 3" key="1">
    <citation type="submission" date="2023-04" db="EMBL/GenBank/DDBJ databases">
        <title>Two novel species of Flavobacterium.</title>
        <authorList>
            <person name="Liu Q."/>
            <person name="Xin Y.-H."/>
        </authorList>
    </citation>
    <scope>NUCLEOTIDE SEQUENCE [LARGE SCALE GENOMIC DNA]</scope>
    <source>
        <strain evidence="2 3">LB1P51</strain>
    </source>
</reference>
<comment type="caution">
    <text evidence="2">The sequence shown here is derived from an EMBL/GenBank/DDBJ whole genome shotgun (WGS) entry which is preliminary data.</text>
</comment>
<gene>
    <name evidence="2" type="ORF">QLS65_11820</name>
</gene>
<dbReference type="SUPFAM" id="SSF53448">
    <property type="entry name" value="Nucleotide-diphospho-sugar transferases"/>
    <property type="match status" value="1"/>
</dbReference>
<proteinExistence type="predicted"/>
<dbReference type="InterPro" id="IPR029044">
    <property type="entry name" value="Nucleotide-diphossugar_trans"/>
</dbReference>
<dbReference type="InterPro" id="IPR001173">
    <property type="entry name" value="Glyco_trans_2-like"/>
</dbReference>
<dbReference type="PANTHER" id="PTHR43685:SF11">
    <property type="entry name" value="GLYCOSYLTRANSFERASE TAGX-RELATED"/>
    <property type="match status" value="1"/>
</dbReference>
<evidence type="ECO:0000259" key="1">
    <source>
        <dbReference type="Pfam" id="PF00535"/>
    </source>
</evidence>
<dbReference type="Gene3D" id="3.90.550.10">
    <property type="entry name" value="Spore Coat Polysaccharide Biosynthesis Protein SpsA, Chain A"/>
    <property type="match status" value="1"/>
</dbReference>